<keyword evidence="2" id="KW-0378">Hydrolase</keyword>
<sequence length="164" mass="16397">MNDEELRALVGELAAGGALLATAESLTGGALSARIVDVPGASRVFLGGVTTYATPLKAAILGVDPEVLDSAGPVDPRVAIAMAEGVRALMGADFGLATTGVAGPGPQDGHPAGTVYIAIATPTMSTHRLLALSGTRAQIRARTVDRALELLAEALRSGDGAKAD</sequence>
<dbReference type="Proteomes" id="UP000617426">
    <property type="component" value="Unassembled WGS sequence"/>
</dbReference>
<name>A0A923E4I4_9ACTO</name>
<dbReference type="GO" id="GO:0019159">
    <property type="term" value="F:nicotinamide-nucleotide amidase activity"/>
    <property type="evidence" value="ECO:0007669"/>
    <property type="project" value="UniProtKB-EC"/>
</dbReference>
<proteinExistence type="predicted"/>
<evidence type="ECO:0000313" key="3">
    <source>
        <dbReference type="Proteomes" id="UP000617426"/>
    </source>
</evidence>
<reference evidence="2" key="1">
    <citation type="submission" date="2020-08" db="EMBL/GenBank/DDBJ databases">
        <title>Sequencing the genomes of 1000 actinobacteria strains.</title>
        <authorList>
            <person name="Klenk H.-P."/>
        </authorList>
    </citation>
    <scope>NUCLEOTIDE SEQUENCE</scope>
    <source>
        <strain evidence="2">DSM 10695</strain>
    </source>
</reference>
<evidence type="ECO:0000313" key="2">
    <source>
        <dbReference type="EMBL" id="MBB6334425.1"/>
    </source>
</evidence>
<dbReference type="AlphaFoldDB" id="A0A923E4I4"/>
<dbReference type="NCBIfam" id="TIGR00199">
    <property type="entry name" value="PncC_domain"/>
    <property type="match status" value="1"/>
</dbReference>
<protein>
    <submittedName>
        <fullName evidence="2">Nicotinamide-nucleotide amidase</fullName>
        <ecNumber evidence="2">3.5.1.42</ecNumber>
    </submittedName>
</protein>
<keyword evidence="3" id="KW-1185">Reference proteome</keyword>
<dbReference type="Pfam" id="PF02464">
    <property type="entry name" value="CinA"/>
    <property type="match status" value="1"/>
</dbReference>
<dbReference type="EC" id="3.5.1.42" evidence="2"/>
<gene>
    <name evidence="2" type="ORF">HD592_000990</name>
</gene>
<evidence type="ECO:0000259" key="1">
    <source>
        <dbReference type="Pfam" id="PF02464"/>
    </source>
</evidence>
<dbReference type="InterPro" id="IPR008136">
    <property type="entry name" value="CinA_C"/>
</dbReference>
<comment type="caution">
    <text evidence="2">The sequence shown here is derived from an EMBL/GenBank/DDBJ whole genome shotgun (WGS) entry which is preliminary data.</text>
</comment>
<dbReference type="RefSeq" id="WP_184452344.1">
    <property type="nucleotide sequence ID" value="NZ_JACHMK010000001.1"/>
</dbReference>
<dbReference type="Gene3D" id="3.90.950.20">
    <property type="entry name" value="CinA-like"/>
    <property type="match status" value="1"/>
</dbReference>
<organism evidence="2 3">
    <name type="scientific">Schaalia hyovaginalis</name>
    <dbReference type="NCBI Taxonomy" id="29316"/>
    <lineage>
        <taxon>Bacteria</taxon>
        <taxon>Bacillati</taxon>
        <taxon>Actinomycetota</taxon>
        <taxon>Actinomycetes</taxon>
        <taxon>Actinomycetales</taxon>
        <taxon>Actinomycetaceae</taxon>
        <taxon>Schaalia</taxon>
    </lineage>
</organism>
<feature type="domain" description="CinA C-terminal" evidence="1">
    <location>
        <begin position="9"/>
        <end position="154"/>
    </location>
</feature>
<dbReference type="InterPro" id="IPR036653">
    <property type="entry name" value="CinA-like_C"/>
</dbReference>
<dbReference type="EMBL" id="JACHMK010000001">
    <property type="protein sequence ID" value="MBB6334425.1"/>
    <property type="molecule type" value="Genomic_DNA"/>
</dbReference>
<accession>A0A923E4I4</accession>
<dbReference type="SUPFAM" id="SSF142433">
    <property type="entry name" value="CinA-like"/>
    <property type="match status" value="1"/>
</dbReference>